<feature type="signal peptide" evidence="1">
    <location>
        <begin position="1"/>
        <end position="20"/>
    </location>
</feature>
<keyword evidence="1" id="KW-0732">Signal</keyword>
<dbReference type="InterPro" id="IPR029063">
    <property type="entry name" value="SAM-dependent_MTases_sf"/>
</dbReference>
<dbReference type="AlphaFoldDB" id="A0A0K2TYR7"/>
<dbReference type="EMBL" id="HACA01013808">
    <property type="protein sequence ID" value="CDW31169.1"/>
    <property type="molecule type" value="Transcribed_RNA"/>
</dbReference>
<dbReference type="SUPFAM" id="SSF53335">
    <property type="entry name" value="S-adenosyl-L-methionine-dependent methyltransferases"/>
    <property type="match status" value="1"/>
</dbReference>
<dbReference type="InterPro" id="IPR025714">
    <property type="entry name" value="Methyltranfer_dom"/>
</dbReference>
<organism evidence="3">
    <name type="scientific">Lepeophtheirus salmonis</name>
    <name type="common">Salmon louse</name>
    <name type="synonym">Caligus salmonis</name>
    <dbReference type="NCBI Taxonomy" id="72036"/>
    <lineage>
        <taxon>Eukaryota</taxon>
        <taxon>Metazoa</taxon>
        <taxon>Ecdysozoa</taxon>
        <taxon>Arthropoda</taxon>
        <taxon>Crustacea</taxon>
        <taxon>Multicrustacea</taxon>
        <taxon>Hexanauplia</taxon>
        <taxon>Copepoda</taxon>
        <taxon>Siphonostomatoida</taxon>
        <taxon>Caligidae</taxon>
        <taxon>Lepeophtheirus</taxon>
    </lineage>
</organism>
<evidence type="ECO:0000259" key="2">
    <source>
        <dbReference type="Pfam" id="PF13847"/>
    </source>
</evidence>
<dbReference type="OrthoDB" id="66144at2759"/>
<feature type="chain" id="PRO_5005488205" description="Methyltransferase domain-containing protein" evidence="1">
    <location>
        <begin position="21"/>
        <end position="479"/>
    </location>
</feature>
<evidence type="ECO:0000313" key="3">
    <source>
        <dbReference type="EMBL" id="CDW31169.1"/>
    </source>
</evidence>
<dbReference type="Pfam" id="PF13847">
    <property type="entry name" value="Methyltransf_31"/>
    <property type="match status" value="1"/>
</dbReference>
<evidence type="ECO:0000256" key="1">
    <source>
        <dbReference type="SAM" id="SignalP"/>
    </source>
</evidence>
<feature type="domain" description="Methyltransferase" evidence="2">
    <location>
        <begin position="92"/>
        <end position="190"/>
    </location>
</feature>
<dbReference type="CDD" id="cd02440">
    <property type="entry name" value="AdoMet_MTases"/>
    <property type="match status" value="1"/>
</dbReference>
<sequence>MNVVFIQLLPLVYIFASCYGSEQPNYILSDKDSTLVLDHYMNYPYPYIKPKQDDTKSPPPIYGATLQEINHYFYNGFGDLGRTGTFRIIIAGGGTGSSLLHYSYIFRNLNVQIVYLDFSKKSLDIARARAENYGFYNISFIHSSIFNIPKLNLGIFDYIDCYGVLHHLPDPNVGLRVLKDILATNGGMFLMLYGYYGRQGIYSMQDTLKIMEGNKSLTLKDEVKIGRIVYNNLKEEDWINVSGLGSEEAKSDVGFYDLYLNKQDRAFTIPELYEYIEDKGGLHVVNFYGDQYRESLDYCPKHLKKLNTRARYAVNEVIIGHESKQVIFVSKKKSSKASLDDLDNIPFFQFSKIGPILEVLSSNIKNVDIRVTMKLRYTIPRRFTFPISRFSLLYLKLILRNTLTVKDIIEFGMKNFKYKEIDHHKFRKRLLKDFNRTIGSLILHGFVLLRHKDFPVMEQRETQDEIIKVELLNTSNIIN</sequence>
<protein>
    <recommendedName>
        <fullName evidence="2">Methyltransferase domain-containing protein</fullName>
    </recommendedName>
</protein>
<dbReference type="Gene3D" id="3.40.50.150">
    <property type="entry name" value="Vaccinia Virus protein VP39"/>
    <property type="match status" value="1"/>
</dbReference>
<reference evidence="3" key="1">
    <citation type="submission" date="2014-05" db="EMBL/GenBank/DDBJ databases">
        <authorList>
            <person name="Chronopoulou M."/>
        </authorList>
    </citation>
    <scope>NUCLEOTIDE SEQUENCE</scope>
    <source>
        <tissue evidence="3">Whole organism</tissue>
    </source>
</reference>
<name>A0A0K2TYR7_LEPSM</name>
<accession>A0A0K2TYR7</accession>
<proteinExistence type="predicted"/>